<dbReference type="PROSITE" id="PS50088">
    <property type="entry name" value="ANK_REPEAT"/>
    <property type="match status" value="13"/>
</dbReference>
<dbReference type="Pfam" id="PF22939">
    <property type="entry name" value="WHD_GPIID"/>
    <property type="match status" value="1"/>
</dbReference>
<feature type="repeat" description="ANK" evidence="3">
    <location>
        <begin position="1503"/>
        <end position="1535"/>
    </location>
</feature>
<dbReference type="Pfam" id="PF12796">
    <property type="entry name" value="Ank_2"/>
    <property type="match status" value="5"/>
</dbReference>
<dbReference type="SMART" id="SM00248">
    <property type="entry name" value="ANK"/>
    <property type="match status" value="17"/>
</dbReference>
<evidence type="ECO:0000256" key="4">
    <source>
        <dbReference type="SAM" id="MobiDB-lite"/>
    </source>
</evidence>
<keyword evidence="1" id="KW-0677">Repeat</keyword>
<proteinExistence type="predicted"/>
<evidence type="ECO:0000256" key="2">
    <source>
        <dbReference type="ARBA" id="ARBA00023043"/>
    </source>
</evidence>
<reference evidence="7" key="1">
    <citation type="journal article" date="2023" name="IMA Fungus">
        <title>Comparative genomic study of the Penicillium genus elucidates a diverse pangenome and 15 lateral gene transfer events.</title>
        <authorList>
            <person name="Petersen C."/>
            <person name="Sorensen T."/>
            <person name="Nielsen M.R."/>
            <person name="Sondergaard T.E."/>
            <person name="Sorensen J.L."/>
            <person name="Fitzpatrick D.A."/>
            <person name="Frisvad J.C."/>
            <person name="Nielsen K.L."/>
        </authorList>
    </citation>
    <scope>NUCLEOTIDE SEQUENCE</scope>
    <source>
        <strain evidence="7">IBT 17514</strain>
    </source>
</reference>
<feature type="repeat" description="ANK" evidence="3">
    <location>
        <begin position="1183"/>
        <end position="1215"/>
    </location>
</feature>
<dbReference type="EMBL" id="JAQJAN010000007">
    <property type="protein sequence ID" value="KAJ5727000.1"/>
    <property type="molecule type" value="Genomic_DNA"/>
</dbReference>
<dbReference type="Gene3D" id="3.40.50.300">
    <property type="entry name" value="P-loop containing nucleotide triphosphate hydrolases"/>
    <property type="match status" value="1"/>
</dbReference>
<reference evidence="7" key="2">
    <citation type="submission" date="2023-01" db="EMBL/GenBank/DDBJ databases">
        <authorList>
            <person name="Petersen C."/>
        </authorList>
    </citation>
    <scope>NUCLEOTIDE SEQUENCE</scope>
    <source>
        <strain evidence="7">IBT 17514</strain>
    </source>
</reference>
<feature type="domain" description="GPI inositol-deacylase winged helix" evidence="5">
    <location>
        <begin position="617"/>
        <end position="693"/>
    </location>
</feature>
<keyword evidence="8" id="KW-1185">Reference proteome</keyword>
<feature type="repeat" description="ANK" evidence="3">
    <location>
        <begin position="869"/>
        <end position="901"/>
    </location>
</feature>
<feature type="repeat" description="ANK" evidence="3">
    <location>
        <begin position="1536"/>
        <end position="1568"/>
    </location>
</feature>
<dbReference type="GO" id="GO:0003824">
    <property type="term" value="F:catalytic activity"/>
    <property type="evidence" value="ECO:0007669"/>
    <property type="project" value="InterPro"/>
</dbReference>
<keyword evidence="2 3" id="KW-0040">ANK repeat</keyword>
<dbReference type="InterPro" id="IPR002110">
    <property type="entry name" value="Ankyrin_rpt"/>
</dbReference>
<feature type="domain" description="Nephrocystin 3-like N-terminal" evidence="6">
    <location>
        <begin position="410"/>
        <end position="506"/>
    </location>
</feature>
<gene>
    <name evidence="7" type="ORF">N7493_006027</name>
</gene>
<dbReference type="GO" id="GO:0009116">
    <property type="term" value="P:nucleoside metabolic process"/>
    <property type="evidence" value="ECO:0007669"/>
    <property type="project" value="InterPro"/>
</dbReference>
<dbReference type="PROSITE" id="PS50297">
    <property type="entry name" value="ANK_REP_REGION"/>
    <property type="match status" value="10"/>
</dbReference>
<evidence type="ECO:0000259" key="5">
    <source>
        <dbReference type="Pfam" id="PF22939"/>
    </source>
</evidence>
<feature type="repeat" description="ANK" evidence="3">
    <location>
        <begin position="1437"/>
        <end position="1469"/>
    </location>
</feature>
<dbReference type="Pfam" id="PF24883">
    <property type="entry name" value="NPHP3_N"/>
    <property type="match status" value="1"/>
</dbReference>
<evidence type="ECO:0000256" key="1">
    <source>
        <dbReference type="ARBA" id="ARBA00022737"/>
    </source>
</evidence>
<dbReference type="Gene3D" id="3.40.50.1580">
    <property type="entry name" value="Nucleoside phosphorylase domain"/>
    <property type="match status" value="1"/>
</dbReference>
<comment type="caution">
    <text evidence="7">The sequence shown here is derived from an EMBL/GenBank/DDBJ whole genome shotgun (WGS) entry which is preliminary data.</text>
</comment>
<feature type="repeat" description="ANK" evidence="3">
    <location>
        <begin position="935"/>
        <end position="967"/>
    </location>
</feature>
<protein>
    <submittedName>
        <fullName evidence="7">Ankyrin</fullName>
    </submittedName>
</protein>
<dbReference type="InterPro" id="IPR035994">
    <property type="entry name" value="Nucleoside_phosphorylase_sf"/>
</dbReference>
<feature type="repeat" description="ANK" evidence="3">
    <location>
        <begin position="968"/>
        <end position="1000"/>
    </location>
</feature>
<dbReference type="InterPro" id="IPR056884">
    <property type="entry name" value="NPHP3-like_N"/>
</dbReference>
<evidence type="ECO:0000256" key="3">
    <source>
        <dbReference type="PROSITE-ProRule" id="PRU00023"/>
    </source>
</evidence>
<feature type="repeat" description="ANK" evidence="3">
    <location>
        <begin position="1216"/>
        <end position="1248"/>
    </location>
</feature>
<name>A0AAD6HLF8_9EURO</name>
<dbReference type="PANTHER" id="PTHR24124">
    <property type="entry name" value="ANKYRIN REPEAT FAMILY A"/>
    <property type="match status" value="1"/>
</dbReference>
<dbReference type="SUPFAM" id="SSF48403">
    <property type="entry name" value="Ankyrin repeat"/>
    <property type="match status" value="3"/>
</dbReference>
<dbReference type="Pfam" id="PF00023">
    <property type="entry name" value="Ank"/>
    <property type="match status" value="4"/>
</dbReference>
<dbReference type="InterPro" id="IPR054471">
    <property type="entry name" value="GPIID_WHD"/>
</dbReference>
<dbReference type="Proteomes" id="UP001215712">
    <property type="component" value="Unassembled WGS sequence"/>
</dbReference>
<evidence type="ECO:0000313" key="8">
    <source>
        <dbReference type="Proteomes" id="UP001215712"/>
    </source>
</evidence>
<evidence type="ECO:0000259" key="6">
    <source>
        <dbReference type="Pfam" id="PF24883"/>
    </source>
</evidence>
<sequence length="1627" mass="180848">MSNPRQYTVGWICALSTEYTAAQAFLDEKHEAPDNLSSADNNHYTCGKIGKHHIVIAVLPDGEYGLSSAATVAKDMTHSFPNVRIGLMVGIGGGAPTSKNDIRLGDVVVSAPRDGKGGVFQYDFGKTIQGQSFEATGILNQPPTALRTALSGLRSQYELEGHQLEESISTALQKKPRLRKKYQRPDPGSDRLFQSDFIHSGDIGESCMDTCLQTGQSSVIIRPERPSDEDDPVIHYGLIASANNLMKDASIRDKLAAEHDVLCFEMEAAGLINHFPCLVIRGICDYSDSHKNKEWQGYAAMMAAAYARDLLHELSPNRVEKEMTIQEALSSVNEIVLRTEANVATISSQISKKETLEALDWLTPNNQGTHQSDHLRRRQPGTGEWLIESSKYQDWRTNQGKKTAVFWLHSEQKVEDLLASILKQLAVGKPKIVIELFKKHGSNGTRPSLNELIRALRSVAASYSRIFIVVDAVDECQKVDDCQNVFLFQLFSLQQECSMNLFATCRPIPEIEERFVGDRMDIRAHDSDLQKYLNGRILQAGSALMKRFEEQIKKRIIEVADGMFLLAQLHFDSIKTKMTAKQVLTTLKSLSSGVDAYDLAYDEAKGRIKNQDRDSFKLAMDVLMWITCAKRPFKLRELQLALATQEEGEPVLYMDSITEATFIVSVCAGLVTVDEESQIIRLIHHTTQDYFKRKHNNWFYDSESKLATTCLTILSTHGNKSSPTSPIRSEHSAPSLWEDEVRSLYIYAAWNWGYHARKAETDITKRIMKFLENGKEIETSAEFLNLPTMTSLAADLDECPIRNVTAMHLAAHFGLDMIAKKLLELKFPIDQIDSYGATPLMWAASEGQAEMIEFLLQHGVQFNLQHVSGGRTALSYAAEHGCERSVQLLLEKKADTELQDEIGYAPLFYAIGNRNERIVRLLLDNGADVNCQDNYDTTPLLRSLHIQDERIVRILLDGGADVNFQRGQTPTALSLAARLGNEKAVQLLLEMGADVNLRDGVSKFALKFARASGQECISALLPADGADSGSDWEDANSDSEIDGFSAEIDSEFADSESSDSGFLREEGQLPGDDDDTNLSYLFDRLFGQTALFSAAISGNEKTVQLLLDMGADINLQDIKGQTSVTSTIKYGTNAILALISENKSYFGLQYDAQELADSAGQKSEEIIQILLDRNPNLNLRDYKGRTPLFSAVTHCADEIVRTMLENGALCDWQDTTGRTPLFNAIRRGHEGILQLLLDNGAHINLQDAGGQTPLIHAMLYAGERCDDVLRLDFHHGFFEMAEREGASDLDTIVTGAFDTGLKAAKDARLKTIRILLDRGADPALRDENGRTALSFATQSGEKPFIEPLLDREDNIDFQDKKFRTALMHALRSKAEILSVIDLMNQGPDSGDFFLHMLKIGALDKTSAKFGMHILKPLEETIEFLLEFGANIELRDQDGQTALFYAAKCGDQRSVQLLLQRGVDLHVEDHNGQTPLFIAIAHERIMIIQLLLEAGADCNMANKAGQTPLIHAVKGQHKSSLQRLLELGVNPDVTDEVGRTPLSYAAESWDLTIMKLLLEKGASPDLQDSHGRTPISHGAGTLESNDVPLFLKKALKFKSNQSSEALLEFIVRADEFNLLRKPRIVYLK</sequence>
<dbReference type="PANTHER" id="PTHR24124:SF14">
    <property type="entry name" value="CHROMOSOME UNDETERMINED SCAFFOLD_25, WHOLE GENOME SHOTGUN SEQUENCE"/>
    <property type="match status" value="1"/>
</dbReference>
<dbReference type="GO" id="GO:0005634">
    <property type="term" value="C:nucleus"/>
    <property type="evidence" value="ECO:0007669"/>
    <property type="project" value="TreeGrafter"/>
</dbReference>
<accession>A0AAD6HLF8</accession>
<dbReference type="Gene3D" id="1.25.40.20">
    <property type="entry name" value="Ankyrin repeat-containing domain"/>
    <property type="match status" value="6"/>
</dbReference>
<dbReference type="PRINTS" id="PR01415">
    <property type="entry name" value="ANKYRIN"/>
</dbReference>
<feature type="repeat" description="ANK" evidence="3">
    <location>
        <begin position="1470"/>
        <end position="1502"/>
    </location>
</feature>
<dbReference type="GO" id="GO:0010468">
    <property type="term" value="P:regulation of gene expression"/>
    <property type="evidence" value="ECO:0007669"/>
    <property type="project" value="TreeGrafter"/>
</dbReference>
<feature type="repeat" description="ANK" evidence="3">
    <location>
        <begin position="902"/>
        <end position="934"/>
    </location>
</feature>
<organism evidence="7 8">
    <name type="scientific">Penicillium malachiteum</name>
    <dbReference type="NCBI Taxonomy" id="1324776"/>
    <lineage>
        <taxon>Eukaryota</taxon>
        <taxon>Fungi</taxon>
        <taxon>Dikarya</taxon>
        <taxon>Ascomycota</taxon>
        <taxon>Pezizomycotina</taxon>
        <taxon>Eurotiomycetes</taxon>
        <taxon>Eurotiomycetidae</taxon>
        <taxon>Eurotiales</taxon>
        <taxon>Aspergillaceae</taxon>
        <taxon>Penicillium</taxon>
    </lineage>
</organism>
<dbReference type="InterPro" id="IPR027417">
    <property type="entry name" value="P-loop_NTPase"/>
</dbReference>
<dbReference type="SUPFAM" id="SSF53167">
    <property type="entry name" value="Purine and uridine phosphorylases"/>
    <property type="match status" value="1"/>
</dbReference>
<evidence type="ECO:0000313" key="7">
    <source>
        <dbReference type="EMBL" id="KAJ5727000.1"/>
    </source>
</evidence>
<dbReference type="InterPro" id="IPR036770">
    <property type="entry name" value="Ankyrin_rpt-contain_sf"/>
</dbReference>
<feature type="region of interest" description="Disordered" evidence="4">
    <location>
        <begin position="1051"/>
        <end position="1071"/>
    </location>
</feature>
<feature type="repeat" description="ANK" evidence="3">
    <location>
        <begin position="1328"/>
        <end position="1360"/>
    </location>
</feature>
<feature type="repeat" description="ANK" evidence="3">
    <location>
        <begin position="1086"/>
        <end position="1118"/>
    </location>
</feature>
<feature type="repeat" description="ANK" evidence="3">
    <location>
        <begin position="835"/>
        <end position="867"/>
    </location>
</feature>
<feature type="non-terminal residue" evidence="7">
    <location>
        <position position="1"/>
    </location>
</feature>